<reference evidence="2 3" key="1">
    <citation type="submission" date="2015-09" db="EMBL/GenBank/DDBJ databases">
        <authorList>
            <consortium name="Pathogen Informatics"/>
        </authorList>
    </citation>
    <scope>NUCLEOTIDE SEQUENCE [LARGE SCALE GENOMIC DNA]</scope>
    <source>
        <strain evidence="2 3">2789STDY5834956</strain>
    </source>
</reference>
<dbReference type="RefSeq" id="WP_055206675.1">
    <property type="nucleotide sequence ID" value="NZ_CZBO01000001.1"/>
</dbReference>
<name>A0A174QQX6_9CLOT</name>
<proteinExistence type="predicted"/>
<feature type="coiled-coil region" evidence="1">
    <location>
        <begin position="25"/>
        <end position="52"/>
    </location>
</feature>
<protein>
    <submittedName>
        <fullName evidence="2">Uncharacterized protein</fullName>
    </submittedName>
</protein>
<evidence type="ECO:0000313" key="3">
    <source>
        <dbReference type="Proteomes" id="UP000095563"/>
    </source>
</evidence>
<evidence type="ECO:0000256" key="1">
    <source>
        <dbReference type="SAM" id="Coils"/>
    </source>
</evidence>
<dbReference type="AlphaFoldDB" id="A0A174QQX6"/>
<dbReference type="EMBL" id="CZBO01000001">
    <property type="protein sequence ID" value="CUP74351.1"/>
    <property type="molecule type" value="Genomic_DNA"/>
</dbReference>
<keyword evidence="1" id="KW-0175">Coiled coil</keyword>
<gene>
    <name evidence="2" type="ORF">ERS852568_00629</name>
</gene>
<organism evidence="2 3">
    <name type="scientific">Clostridium baratii</name>
    <dbReference type="NCBI Taxonomy" id="1561"/>
    <lineage>
        <taxon>Bacteria</taxon>
        <taxon>Bacillati</taxon>
        <taxon>Bacillota</taxon>
        <taxon>Clostridia</taxon>
        <taxon>Eubacteriales</taxon>
        <taxon>Clostridiaceae</taxon>
        <taxon>Clostridium</taxon>
    </lineage>
</organism>
<dbReference type="Proteomes" id="UP000095563">
    <property type="component" value="Unassembled WGS sequence"/>
</dbReference>
<accession>A0A174QQX6</accession>
<evidence type="ECO:0000313" key="2">
    <source>
        <dbReference type="EMBL" id="CUP74351.1"/>
    </source>
</evidence>
<sequence length="163" mass="19034">MENNLIITTKQGFEIMRILGKLGMKEELVNGITKLTREKQNEQQLYRKLRGLILENYDNYEDMTDEEKTNASNEILLKHTDLQEQLIECNEIENKIGAGLMYDFITRMPQAEKEIYKAIATIYSLSVKDVENEELDITIDRVKKIAMSKTFQTFFRLATNLSK</sequence>